<dbReference type="Gene3D" id="3.80.10.10">
    <property type="entry name" value="Ribonuclease Inhibitor"/>
    <property type="match status" value="2"/>
</dbReference>
<organism evidence="2 3">
    <name type="scientific">Candidatus Ornithospirochaeta avicola</name>
    <dbReference type="NCBI Taxonomy" id="2840896"/>
    <lineage>
        <taxon>Bacteria</taxon>
        <taxon>Pseudomonadati</taxon>
        <taxon>Spirochaetota</taxon>
        <taxon>Spirochaetia</taxon>
        <taxon>Spirochaetales</taxon>
        <taxon>Spirochaetaceae</taxon>
        <taxon>Spirochaetaceae incertae sedis</taxon>
        <taxon>Candidatus Ornithospirochaeta</taxon>
    </lineage>
</organism>
<accession>A0A9D1TNA4</accession>
<protein>
    <submittedName>
        <fullName evidence="2">Leucine-rich repeat domain-containing protein</fullName>
    </submittedName>
</protein>
<dbReference type="Pfam" id="PF13306">
    <property type="entry name" value="LRR_5"/>
    <property type="match status" value="2"/>
</dbReference>
<feature type="signal peptide" evidence="1">
    <location>
        <begin position="1"/>
        <end position="20"/>
    </location>
</feature>
<evidence type="ECO:0000313" key="2">
    <source>
        <dbReference type="EMBL" id="HIV98716.1"/>
    </source>
</evidence>
<name>A0A9D1TNA4_9SPIO</name>
<dbReference type="InterPro" id="IPR026906">
    <property type="entry name" value="LRR_5"/>
</dbReference>
<dbReference type="InterPro" id="IPR053139">
    <property type="entry name" value="Surface_bspA-like"/>
</dbReference>
<dbReference type="Proteomes" id="UP000823936">
    <property type="component" value="Unassembled WGS sequence"/>
</dbReference>
<dbReference type="PANTHER" id="PTHR45661">
    <property type="entry name" value="SURFACE ANTIGEN"/>
    <property type="match status" value="1"/>
</dbReference>
<evidence type="ECO:0000313" key="3">
    <source>
        <dbReference type="Proteomes" id="UP000823936"/>
    </source>
</evidence>
<evidence type="ECO:0000256" key="1">
    <source>
        <dbReference type="SAM" id="SignalP"/>
    </source>
</evidence>
<dbReference type="PANTHER" id="PTHR45661:SF3">
    <property type="entry name" value="IG-LIKE DOMAIN-CONTAINING PROTEIN"/>
    <property type="match status" value="1"/>
</dbReference>
<dbReference type="InterPro" id="IPR032675">
    <property type="entry name" value="LRR_dom_sf"/>
</dbReference>
<dbReference type="AlphaFoldDB" id="A0A9D1TNA4"/>
<dbReference type="EMBL" id="DXHU01000013">
    <property type="protein sequence ID" value="HIV98716.1"/>
    <property type="molecule type" value="Genomic_DNA"/>
</dbReference>
<comment type="caution">
    <text evidence="2">The sequence shown here is derived from an EMBL/GenBank/DDBJ whole genome shotgun (WGS) entry which is preliminary data.</text>
</comment>
<proteinExistence type="predicted"/>
<reference evidence="2" key="2">
    <citation type="submission" date="2021-04" db="EMBL/GenBank/DDBJ databases">
        <authorList>
            <person name="Gilroy R."/>
        </authorList>
    </citation>
    <scope>NUCLEOTIDE SEQUENCE</scope>
    <source>
        <strain evidence="2">Gambia11-129</strain>
    </source>
</reference>
<keyword evidence="1" id="KW-0732">Signal</keyword>
<reference evidence="2" key="1">
    <citation type="journal article" date="2021" name="PeerJ">
        <title>Extensive microbial diversity within the chicken gut microbiome revealed by metagenomics and culture.</title>
        <authorList>
            <person name="Gilroy R."/>
            <person name="Ravi A."/>
            <person name="Getino M."/>
            <person name="Pursley I."/>
            <person name="Horton D.L."/>
            <person name="Alikhan N.F."/>
            <person name="Baker D."/>
            <person name="Gharbi K."/>
            <person name="Hall N."/>
            <person name="Watson M."/>
            <person name="Adriaenssens E.M."/>
            <person name="Foster-Nyarko E."/>
            <person name="Jarju S."/>
            <person name="Secka A."/>
            <person name="Antonio M."/>
            <person name="Oren A."/>
            <person name="Chaudhuri R.R."/>
            <person name="La Ragione R."/>
            <person name="Hildebrand F."/>
            <person name="Pallen M.J."/>
        </authorList>
    </citation>
    <scope>NUCLEOTIDE SEQUENCE</scope>
    <source>
        <strain evidence="2">Gambia11-129</strain>
    </source>
</reference>
<gene>
    <name evidence="2" type="ORF">IAB12_02915</name>
</gene>
<sequence>MKHFIIFFVVIFLSISFAGATELVCPDGYELYDVWYDGALIIGDENYDTFYYNGTNTYPIISDSWSGASAYYNEKEDIYVPLEMYSAWKNKTDIDHSKDILAVPYYESIKIGEDWFGNPNYGTQVIIPAGFTGEISSAELRDIYGLVVDVKNPKYAMIGEALYDKTTKTLIYYGVKKIPSSGFSIVAKYSTLTIPEGILEIGPHAFQKENYNVSLPSTLKNIDKTAFADFYPHKITLAEGSDNYMMIDGVLYTSDLKTAIMSDSGQRQERLVMPETVTEVYPNAYRNVNTSIRLSPVLESVGDYAFLGTTINAIPQTLKEIGISSFYNATIESGIIEVPGTLEHVREQAFMRASAKTAIIHDGVKILNTQSFAEIGLTDVDFGSTVVDIYKSAFEDNRITVLNLPDTVEYIGSLAFADNRIEKANIPLSLESIAGDAISLESNLTITMDESHPLYEELSQILGPYLTPSWL</sequence>
<feature type="chain" id="PRO_5039172884" evidence="1">
    <location>
        <begin position="21"/>
        <end position="471"/>
    </location>
</feature>